<sequence length="298" mass="34344">MLIKPGMIVARKSYQCDLLFRILEIKKDHTGRLIALISGQDVRLIADAPYDDLVIMNKEEQKIREKQEREKIENTLYLLKQDYDLSREKQEFYASSEFEYQNECFHIPGRVLHVDGDPNYLEKCLNLYEKIGVPVHGIHLKENEMADHIDELLEKYRPDILVITGHDSYSKHKGTILDLNAYRHSKDFIKTVRKARKKIPGLDQLIIFAGACQSHFESLIRAGANFASSPSRVNIHALDPVYIVSKISFTPFVERINVWDVLRNTLSREKGLGGIETKGVMRSGLPFNRYIEEAGQNE</sequence>
<gene>
    <name evidence="1" type="ORF">AP3564_05120</name>
    <name evidence="2" type="ORF">AZI98_07120</name>
</gene>
<dbReference type="Proteomes" id="UP000214606">
    <property type="component" value="Chromosome"/>
</dbReference>
<dbReference type="NCBIfam" id="TIGR02855">
    <property type="entry name" value="spore_yabG"/>
    <property type="match status" value="1"/>
</dbReference>
<dbReference type="AlphaFoldDB" id="A0A165Y688"/>
<evidence type="ECO:0000313" key="4">
    <source>
        <dbReference type="Proteomes" id="UP000214606"/>
    </source>
</evidence>
<dbReference type="GeneID" id="301124360"/>
<protein>
    <submittedName>
        <fullName evidence="2">Sporulation peptidase YabG</fullName>
    </submittedName>
</protein>
<name>A0A165Y688_9BACI</name>
<dbReference type="EMBL" id="LWBR01000015">
    <property type="protein sequence ID" value="KZN96770.1"/>
    <property type="molecule type" value="Genomic_DNA"/>
</dbReference>
<accession>A0A165Y688</accession>
<evidence type="ECO:0000313" key="1">
    <source>
        <dbReference type="EMBL" id="ASS89711.1"/>
    </source>
</evidence>
<dbReference type="STRING" id="33936.AZI98_07120"/>
<accession>A0A161XP11</accession>
<dbReference type="RefSeq" id="WP_063387588.1">
    <property type="nucleotide sequence ID" value="NZ_CP017703.1"/>
</dbReference>
<reference evidence="2 3" key="1">
    <citation type="submission" date="2016-04" db="EMBL/GenBank/DDBJ databases">
        <title>Draft genome sequence of Aeribacillus pallidus 8m3 from petroleum reservoir.</title>
        <authorList>
            <person name="Poltaraus A.B."/>
            <person name="Nazina T.N."/>
            <person name="Tourova T.P."/>
            <person name="Malakho S.M."/>
            <person name="Korshunova A.V."/>
            <person name="Sokolova D.S."/>
        </authorList>
    </citation>
    <scope>NUCLEOTIDE SEQUENCE [LARGE SCALE GENOMIC DNA]</scope>
    <source>
        <strain evidence="2 3">8m3</strain>
    </source>
</reference>
<dbReference type="PIRSF" id="PIRSF011575">
    <property type="entry name" value="YabG"/>
    <property type="match status" value="1"/>
</dbReference>
<dbReference type="EMBL" id="CP017703">
    <property type="protein sequence ID" value="ASS89711.1"/>
    <property type="molecule type" value="Genomic_DNA"/>
</dbReference>
<dbReference type="Pfam" id="PF05582">
    <property type="entry name" value="Peptidase_U57"/>
    <property type="match status" value="1"/>
</dbReference>
<proteinExistence type="predicted"/>
<evidence type="ECO:0000313" key="2">
    <source>
        <dbReference type="EMBL" id="KZN96770.1"/>
    </source>
</evidence>
<reference evidence="1 4" key="2">
    <citation type="submission" date="2016-10" db="EMBL/GenBank/DDBJ databases">
        <title>The whole genome sequencing and assembly of Aeribacillus pallidus KCTC3564 strain.</title>
        <authorList>
            <person name="Lee Y.-J."/>
            <person name="Park M.-K."/>
            <person name="Yi H."/>
            <person name="Bahn Y.-S."/>
            <person name="Kim J.F."/>
            <person name="Lee D.-W."/>
        </authorList>
    </citation>
    <scope>NUCLEOTIDE SEQUENCE [LARGE SCALE GENOMIC DNA]</scope>
    <source>
        <strain evidence="1 4">KCTC3564</strain>
    </source>
</reference>
<dbReference type="OrthoDB" id="9785306at2"/>
<dbReference type="Proteomes" id="UP000076476">
    <property type="component" value="Unassembled WGS sequence"/>
</dbReference>
<dbReference type="KEGG" id="apak:AP3564_05120"/>
<dbReference type="InterPro" id="IPR008764">
    <property type="entry name" value="Peptidase_U57"/>
</dbReference>
<organism evidence="2 3">
    <name type="scientific">Aeribacillus pallidus</name>
    <dbReference type="NCBI Taxonomy" id="33936"/>
    <lineage>
        <taxon>Bacteria</taxon>
        <taxon>Bacillati</taxon>
        <taxon>Bacillota</taxon>
        <taxon>Bacilli</taxon>
        <taxon>Bacillales</taxon>
        <taxon>Bacillaceae</taxon>
        <taxon>Aeribacillus</taxon>
    </lineage>
</organism>
<evidence type="ECO:0000313" key="3">
    <source>
        <dbReference type="Proteomes" id="UP000076476"/>
    </source>
</evidence>
<keyword evidence="3" id="KW-1185">Reference proteome</keyword>